<dbReference type="Proteomes" id="UP000215914">
    <property type="component" value="Unassembled WGS sequence"/>
</dbReference>
<dbReference type="AlphaFoldDB" id="A0A9K3JPD1"/>
<dbReference type="GO" id="GO:0005634">
    <property type="term" value="C:nucleus"/>
    <property type="evidence" value="ECO:0007669"/>
    <property type="project" value="UniProtKB-SubCell"/>
</dbReference>
<name>A0A9K3JPD1_HELAN</name>
<keyword evidence="7" id="KW-1185">Reference proteome</keyword>
<dbReference type="GO" id="GO:0003677">
    <property type="term" value="F:DNA binding"/>
    <property type="evidence" value="ECO:0007669"/>
    <property type="project" value="UniProtKB-KW"/>
</dbReference>
<evidence type="ECO:0000313" key="7">
    <source>
        <dbReference type="Proteomes" id="UP000215914"/>
    </source>
</evidence>
<gene>
    <name evidence="6" type="ORF">HanXRQr2_Chr02g0068221</name>
</gene>
<dbReference type="Gramene" id="mRNA:HanXRQr2_Chr02g0068221">
    <property type="protein sequence ID" value="mRNA:HanXRQr2_Chr02g0068221"/>
    <property type="gene ID" value="HanXRQr2_Chr02g0068221"/>
</dbReference>
<keyword evidence="4" id="KW-0804">Transcription</keyword>
<evidence type="ECO:0000256" key="5">
    <source>
        <dbReference type="ARBA" id="ARBA00023242"/>
    </source>
</evidence>
<keyword evidence="2" id="KW-0805">Transcription regulation</keyword>
<evidence type="ECO:0000256" key="4">
    <source>
        <dbReference type="ARBA" id="ARBA00023163"/>
    </source>
</evidence>
<reference evidence="6" key="2">
    <citation type="submission" date="2020-06" db="EMBL/GenBank/DDBJ databases">
        <title>Helianthus annuus Genome sequencing and assembly Release 2.</title>
        <authorList>
            <person name="Gouzy J."/>
            <person name="Langlade N."/>
            <person name="Munos S."/>
        </authorList>
    </citation>
    <scope>NUCLEOTIDE SEQUENCE</scope>
    <source>
        <tissue evidence="6">Leaves</tissue>
    </source>
</reference>
<evidence type="ECO:0000256" key="1">
    <source>
        <dbReference type="ARBA" id="ARBA00004123"/>
    </source>
</evidence>
<comment type="caution">
    <text evidence="6">The sequence shown here is derived from an EMBL/GenBank/DDBJ whole genome shotgun (WGS) entry which is preliminary data.</text>
</comment>
<accession>A0A9K3JPD1</accession>
<dbReference type="InterPro" id="IPR015300">
    <property type="entry name" value="DNA-bd_pseudobarrel_sf"/>
</dbReference>
<organism evidence="6 7">
    <name type="scientific">Helianthus annuus</name>
    <name type="common">Common sunflower</name>
    <dbReference type="NCBI Taxonomy" id="4232"/>
    <lineage>
        <taxon>Eukaryota</taxon>
        <taxon>Viridiplantae</taxon>
        <taxon>Streptophyta</taxon>
        <taxon>Embryophyta</taxon>
        <taxon>Tracheophyta</taxon>
        <taxon>Spermatophyta</taxon>
        <taxon>Magnoliopsida</taxon>
        <taxon>eudicotyledons</taxon>
        <taxon>Gunneridae</taxon>
        <taxon>Pentapetalae</taxon>
        <taxon>asterids</taxon>
        <taxon>campanulids</taxon>
        <taxon>Asterales</taxon>
        <taxon>Asteraceae</taxon>
        <taxon>Asteroideae</taxon>
        <taxon>Heliantheae alliance</taxon>
        <taxon>Heliantheae</taxon>
        <taxon>Helianthus</taxon>
    </lineage>
</organism>
<keyword evidence="5" id="KW-0539">Nucleus</keyword>
<protein>
    <submittedName>
        <fullName evidence="6">DNA-binding pseudobarrel domain superfamily</fullName>
    </submittedName>
</protein>
<comment type="subcellular location">
    <subcellularLocation>
        <location evidence="1">Nucleus</location>
    </subcellularLocation>
</comment>
<evidence type="ECO:0000256" key="2">
    <source>
        <dbReference type="ARBA" id="ARBA00023015"/>
    </source>
</evidence>
<dbReference type="EMBL" id="MNCJ02000317">
    <property type="protein sequence ID" value="KAF5818628.1"/>
    <property type="molecule type" value="Genomic_DNA"/>
</dbReference>
<sequence length="245" mass="27847">MDPNSKSCSFLKLIDVDDPTKVEIPYDFATLLWGEQLPYGDCVKIFDADNLWVVKIEKDVLGPILGDGFVKVVRDSGLQKNDYLLFNSLGPFTWYLDVFKSCVLDNSFITSIRADDDFIFYGSGYKGGSTSLYVGDRFWNVRMDVLSDNCAFTDGWSKLIRDLSLDIWCNFIFIMAGYETFKLSVFYHEIGTQMYFKKVNVVVLDDPIYGDAGFDLLLVEHKEKVITNESDVDEDVAGDVVGDYM</sequence>
<evidence type="ECO:0000313" key="6">
    <source>
        <dbReference type="EMBL" id="KAF5818628.1"/>
    </source>
</evidence>
<reference evidence="6" key="1">
    <citation type="journal article" date="2017" name="Nature">
        <title>The sunflower genome provides insights into oil metabolism, flowering and Asterid evolution.</title>
        <authorList>
            <person name="Badouin H."/>
            <person name="Gouzy J."/>
            <person name="Grassa C.J."/>
            <person name="Murat F."/>
            <person name="Staton S.E."/>
            <person name="Cottret L."/>
            <person name="Lelandais-Briere C."/>
            <person name="Owens G.L."/>
            <person name="Carrere S."/>
            <person name="Mayjonade B."/>
            <person name="Legrand L."/>
            <person name="Gill N."/>
            <person name="Kane N.C."/>
            <person name="Bowers J.E."/>
            <person name="Hubner S."/>
            <person name="Bellec A."/>
            <person name="Berard A."/>
            <person name="Berges H."/>
            <person name="Blanchet N."/>
            <person name="Boniface M.C."/>
            <person name="Brunel D."/>
            <person name="Catrice O."/>
            <person name="Chaidir N."/>
            <person name="Claudel C."/>
            <person name="Donnadieu C."/>
            <person name="Faraut T."/>
            <person name="Fievet G."/>
            <person name="Helmstetter N."/>
            <person name="King M."/>
            <person name="Knapp S.J."/>
            <person name="Lai Z."/>
            <person name="Le Paslier M.C."/>
            <person name="Lippi Y."/>
            <person name="Lorenzon L."/>
            <person name="Mandel J.R."/>
            <person name="Marage G."/>
            <person name="Marchand G."/>
            <person name="Marquand E."/>
            <person name="Bret-Mestries E."/>
            <person name="Morien E."/>
            <person name="Nambeesan S."/>
            <person name="Nguyen T."/>
            <person name="Pegot-Espagnet P."/>
            <person name="Pouilly N."/>
            <person name="Raftis F."/>
            <person name="Sallet E."/>
            <person name="Schiex T."/>
            <person name="Thomas J."/>
            <person name="Vandecasteele C."/>
            <person name="Vares D."/>
            <person name="Vear F."/>
            <person name="Vautrin S."/>
            <person name="Crespi M."/>
            <person name="Mangin B."/>
            <person name="Burke J.M."/>
            <person name="Salse J."/>
            <person name="Munos S."/>
            <person name="Vincourt P."/>
            <person name="Rieseberg L.H."/>
            <person name="Langlade N.B."/>
        </authorList>
    </citation>
    <scope>NUCLEOTIDE SEQUENCE</scope>
    <source>
        <tissue evidence="6">Leaves</tissue>
    </source>
</reference>
<dbReference type="SUPFAM" id="SSF101936">
    <property type="entry name" value="DNA-binding pseudobarrel domain"/>
    <property type="match status" value="2"/>
</dbReference>
<proteinExistence type="predicted"/>
<keyword evidence="3 6" id="KW-0238">DNA-binding</keyword>
<evidence type="ECO:0000256" key="3">
    <source>
        <dbReference type="ARBA" id="ARBA00023125"/>
    </source>
</evidence>